<feature type="region of interest" description="Disordered" evidence="1">
    <location>
        <begin position="461"/>
        <end position="753"/>
    </location>
</feature>
<dbReference type="InterPro" id="IPR009003">
    <property type="entry name" value="Peptidase_S1_PA"/>
</dbReference>
<dbReference type="GeneID" id="19155308"/>
<protein>
    <recommendedName>
        <fullName evidence="2">DUF8035 domain-containing protein</fullName>
    </recommendedName>
</protein>
<feature type="domain" description="DUF8035" evidence="2">
    <location>
        <begin position="848"/>
        <end position="899"/>
    </location>
</feature>
<dbReference type="eggNOG" id="ENOG502RS1Y">
    <property type="taxonomic scope" value="Eukaryota"/>
</dbReference>
<evidence type="ECO:0000259" key="2">
    <source>
        <dbReference type="Pfam" id="PF26118"/>
    </source>
</evidence>
<feature type="compositionally biased region" description="Polar residues" evidence="1">
    <location>
        <begin position="243"/>
        <end position="254"/>
    </location>
</feature>
<accession>W9YZZ8</accession>
<dbReference type="OrthoDB" id="4161810at2759"/>
<dbReference type="HOGENOM" id="CLU_261910_0_0_1"/>
<dbReference type="SUPFAM" id="SSF50494">
    <property type="entry name" value="Trypsin-like serine proteases"/>
    <property type="match status" value="1"/>
</dbReference>
<keyword evidence="4" id="KW-1185">Reference proteome</keyword>
<proteinExistence type="predicted"/>
<feature type="compositionally biased region" description="Low complexity" evidence="1">
    <location>
        <begin position="644"/>
        <end position="653"/>
    </location>
</feature>
<feature type="region of interest" description="Disordered" evidence="1">
    <location>
        <begin position="217"/>
        <end position="255"/>
    </location>
</feature>
<feature type="region of interest" description="Disordered" evidence="1">
    <location>
        <begin position="902"/>
        <end position="937"/>
    </location>
</feature>
<dbReference type="EMBL" id="AMWN01000001">
    <property type="protein sequence ID" value="EXJ95280.1"/>
    <property type="molecule type" value="Genomic_DNA"/>
</dbReference>
<gene>
    <name evidence="3" type="ORF">A1O1_00400</name>
</gene>
<feature type="region of interest" description="Disordered" evidence="1">
    <location>
        <begin position="1082"/>
        <end position="1119"/>
    </location>
</feature>
<sequence>MAGTATQTMQAATTTTITASFQWDRLDETTRLSYIDPSTHFKLGERFVWHPTNDFEDQIWSIFMYPKLENLFNRNLNQIFGTRRRPGSHIKCYMTSTTTLWRTARPTVVASCAKPKYAHIMVTVLSGNPIIRRLNSGFDFYADPRPVDTRICAGQQPLPQDPPLATLCGLRIAIATGVGGDPSRRRHATLGGLICLDNAYYGLTAAHAFLEETCSDDGIEEHSDSGASSPSHSTRSEAKSLASDGSLSPASSGTRVYMDTAPYETHADHAGSIRPTQTGTTPETLTEHVLGELHGANPSAPWLSWTEDWALIKISDPRFHLPNLFTVDGRTIRCSGVASMPPRGKVAVAAGFGALHTAEASGRTVGVLMPNSAQMISAWTVQSTSAPGDCGSWVMDLITGELYGMIVASSRQQNCSFCLSMSKIFDSIATFTGGSRPVVYGLPESQPEPAVLPDLPATTALTTAQSSTSDPCSEQSAPAPAGVDPAGRGPEEHMASYVSSVHDSVQQRITSINSGDSDDGNTRGGNSIWPDQQENDSRGTGKEEDAHAHENPSSPTDRPEPLYYEPAITNRPEFTSEAQERELDARERELDARERELDARERELDARERELEARERELPKRRPRALPEEIVVTRVHNHDDQEDASASSTSSSSTERHFDKARRPSHSSVTEIIINESDAGKRRGSPIRISITVPTGSGRQTPQITATKTAREAGRARHSKHDGEQQDKENDDRGTQATVEGQKVSDTRLRRETHTRWRSPPIIEREFDARWPSSRAVEGALVHQPWAGAEANIEYGAQRRSDGRRNTSYYSKGRDEIHHEMRDPAYKDTVGKDLDGGKPVAQEPWPRPGRTKMRKWLVHPRALFDLGYSYYKENDDFVIGKALSAANIDEVVAKSAEFQKSDADAQTISDPRRPRSTSPRQRADRREGAPTDVDMLPEEKRMLSMEDAFPHNWFGARGSSPRRENLIRPIDEPRPFITPAVRHSEAGNARDFYDTSGYQGNVIAGGKIGNAVDGATREWNYVSVPPGTVRITMDGIGGSSRVMEWDPYDGSPFSQERGDLSREDRGLNHFGYRRDNLGAAKHDSFTSYPTTTNATKSRELRISQSPPRAETRFNSKPRRIQEYPPYQSINMDRLPNPDSPLPSTTAEKRPSFENLVLKVLLEPDLSDRDKLTRLMQYYSQDRKQVEEDEMEEQGEEVVVIEDRVPPHRGGYVATIDSTAESRAWDRMPPLTQVGVPRTEKQPAERDDLKIEEARYRANALSRGLSMQQISTILNHTRKMPPHARRVWLSETLVRE</sequence>
<dbReference type="InterPro" id="IPR058348">
    <property type="entry name" value="DUF8035"/>
</dbReference>
<evidence type="ECO:0000313" key="4">
    <source>
        <dbReference type="Proteomes" id="UP000019484"/>
    </source>
</evidence>
<name>W9YZZ8_9EURO</name>
<evidence type="ECO:0000313" key="3">
    <source>
        <dbReference type="EMBL" id="EXJ95280.1"/>
    </source>
</evidence>
<feature type="compositionally biased region" description="Polar residues" evidence="1">
    <location>
        <begin position="465"/>
        <end position="476"/>
    </location>
</feature>
<comment type="caution">
    <text evidence="3">The sequence shown here is derived from an EMBL/GenBank/DDBJ whole genome shotgun (WGS) entry which is preliminary data.</text>
</comment>
<feature type="region of interest" description="Disordered" evidence="1">
    <location>
        <begin position="827"/>
        <end position="847"/>
    </location>
</feature>
<reference evidence="3 4" key="1">
    <citation type="submission" date="2013-03" db="EMBL/GenBank/DDBJ databases">
        <title>The Genome Sequence of Capronia coronata CBS 617.96.</title>
        <authorList>
            <consortium name="The Broad Institute Genomics Platform"/>
            <person name="Cuomo C."/>
            <person name="de Hoog S."/>
            <person name="Gorbushina A."/>
            <person name="Walker B."/>
            <person name="Young S.K."/>
            <person name="Zeng Q."/>
            <person name="Gargeya S."/>
            <person name="Fitzgerald M."/>
            <person name="Haas B."/>
            <person name="Abouelleil A."/>
            <person name="Allen A.W."/>
            <person name="Alvarado L."/>
            <person name="Arachchi H.M."/>
            <person name="Berlin A.M."/>
            <person name="Chapman S.B."/>
            <person name="Gainer-Dewar J."/>
            <person name="Goldberg J."/>
            <person name="Griggs A."/>
            <person name="Gujja S."/>
            <person name="Hansen M."/>
            <person name="Howarth C."/>
            <person name="Imamovic A."/>
            <person name="Ireland A."/>
            <person name="Larimer J."/>
            <person name="McCowan C."/>
            <person name="Murphy C."/>
            <person name="Pearson M."/>
            <person name="Poon T.W."/>
            <person name="Priest M."/>
            <person name="Roberts A."/>
            <person name="Saif S."/>
            <person name="Shea T."/>
            <person name="Sisk P."/>
            <person name="Sykes S."/>
            <person name="Wortman J."/>
            <person name="Nusbaum C."/>
            <person name="Birren B."/>
        </authorList>
    </citation>
    <scope>NUCLEOTIDE SEQUENCE [LARGE SCALE GENOMIC DNA]</scope>
    <source>
        <strain evidence="3 4">CBS 617.96</strain>
    </source>
</reference>
<feature type="compositionally biased region" description="Basic and acidic residues" evidence="1">
    <location>
        <begin position="535"/>
        <end position="550"/>
    </location>
</feature>
<feature type="compositionally biased region" description="Basic and acidic residues" evidence="1">
    <location>
        <begin position="578"/>
        <end position="620"/>
    </location>
</feature>
<feature type="compositionally biased region" description="Polar residues" evidence="1">
    <location>
        <begin position="692"/>
        <end position="708"/>
    </location>
</feature>
<feature type="compositionally biased region" description="Basic and acidic residues" evidence="1">
    <location>
        <begin position="827"/>
        <end position="836"/>
    </location>
</feature>
<dbReference type="RefSeq" id="XP_007719509.1">
    <property type="nucleotide sequence ID" value="XM_007721319.1"/>
</dbReference>
<dbReference type="Pfam" id="PF26118">
    <property type="entry name" value="DUF8035"/>
    <property type="match status" value="1"/>
</dbReference>
<feature type="compositionally biased region" description="Basic and acidic residues" evidence="1">
    <location>
        <begin position="743"/>
        <end position="753"/>
    </location>
</feature>
<feature type="compositionally biased region" description="Polar residues" evidence="1">
    <location>
        <begin position="497"/>
        <end position="515"/>
    </location>
</feature>
<feature type="compositionally biased region" description="Basic and acidic residues" evidence="1">
    <location>
        <begin position="709"/>
        <end position="734"/>
    </location>
</feature>
<feature type="region of interest" description="Disordered" evidence="1">
    <location>
        <begin position="1128"/>
        <end position="1147"/>
    </location>
</feature>
<organism evidence="3 4">
    <name type="scientific">Capronia coronata CBS 617.96</name>
    <dbReference type="NCBI Taxonomy" id="1182541"/>
    <lineage>
        <taxon>Eukaryota</taxon>
        <taxon>Fungi</taxon>
        <taxon>Dikarya</taxon>
        <taxon>Ascomycota</taxon>
        <taxon>Pezizomycotina</taxon>
        <taxon>Eurotiomycetes</taxon>
        <taxon>Chaetothyriomycetidae</taxon>
        <taxon>Chaetothyriales</taxon>
        <taxon>Herpotrichiellaceae</taxon>
        <taxon>Capronia</taxon>
    </lineage>
</organism>
<feature type="compositionally biased region" description="Polar residues" evidence="1">
    <location>
        <begin position="1085"/>
        <end position="1095"/>
    </location>
</feature>
<evidence type="ECO:0000256" key="1">
    <source>
        <dbReference type="SAM" id="MobiDB-lite"/>
    </source>
</evidence>
<dbReference type="Proteomes" id="UP000019484">
    <property type="component" value="Unassembled WGS sequence"/>
</dbReference>